<gene>
    <name evidence="2" type="ORF">PV05_05804</name>
</gene>
<dbReference type="GeneID" id="25327712"/>
<dbReference type="OrthoDB" id="3469466at2759"/>
<proteinExistence type="predicted"/>
<protein>
    <recommendedName>
        <fullName evidence="4">Tachykinin family protein</fullName>
    </recommendedName>
</protein>
<reference evidence="2 3" key="1">
    <citation type="submission" date="2015-01" db="EMBL/GenBank/DDBJ databases">
        <title>The Genome Sequence of Exophiala xenobiotica CBS118157.</title>
        <authorList>
            <consortium name="The Broad Institute Genomics Platform"/>
            <person name="Cuomo C."/>
            <person name="de Hoog S."/>
            <person name="Gorbushina A."/>
            <person name="Stielow B."/>
            <person name="Teixiera M."/>
            <person name="Abouelleil A."/>
            <person name="Chapman S.B."/>
            <person name="Priest M."/>
            <person name="Young S.K."/>
            <person name="Wortman J."/>
            <person name="Nusbaum C."/>
            <person name="Birren B."/>
        </authorList>
    </citation>
    <scope>NUCLEOTIDE SEQUENCE [LARGE SCALE GENOMIC DNA]</scope>
    <source>
        <strain evidence="2 3">CBS 118157</strain>
    </source>
</reference>
<evidence type="ECO:0000313" key="2">
    <source>
        <dbReference type="EMBL" id="KIW57219.1"/>
    </source>
</evidence>
<feature type="compositionally biased region" description="Basic and acidic residues" evidence="1">
    <location>
        <begin position="81"/>
        <end position="90"/>
    </location>
</feature>
<dbReference type="HOGENOM" id="CLU_015771_2_0_1"/>
<dbReference type="Proteomes" id="UP000054342">
    <property type="component" value="Unassembled WGS sequence"/>
</dbReference>
<dbReference type="EMBL" id="KN847319">
    <property type="protein sequence ID" value="KIW57219.1"/>
    <property type="molecule type" value="Genomic_DNA"/>
</dbReference>
<dbReference type="PANTHER" id="PTHR37540:SF10">
    <property type="entry name" value="SIGMA-70 REGION 2 FAMILY PROTEIN"/>
    <property type="match status" value="1"/>
</dbReference>
<feature type="compositionally biased region" description="Basic residues" evidence="1">
    <location>
        <begin position="59"/>
        <end position="68"/>
    </location>
</feature>
<dbReference type="RefSeq" id="XP_013317803.1">
    <property type="nucleotide sequence ID" value="XM_013462349.1"/>
</dbReference>
<organism evidence="2 3">
    <name type="scientific">Exophiala xenobiotica</name>
    <dbReference type="NCBI Taxonomy" id="348802"/>
    <lineage>
        <taxon>Eukaryota</taxon>
        <taxon>Fungi</taxon>
        <taxon>Dikarya</taxon>
        <taxon>Ascomycota</taxon>
        <taxon>Pezizomycotina</taxon>
        <taxon>Eurotiomycetes</taxon>
        <taxon>Chaetothyriomycetidae</taxon>
        <taxon>Chaetothyriales</taxon>
        <taxon>Herpotrichiellaceae</taxon>
        <taxon>Exophiala</taxon>
    </lineage>
</organism>
<dbReference type="PANTHER" id="PTHR37540">
    <property type="entry name" value="TRANSCRIPTION FACTOR (ACR-2), PUTATIVE-RELATED-RELATED"/>
    <property type="match status" value="1"/>
</dbReference>
<keyword evidence="3" id="KW-1185">Reference proteome</keyword>
<evidence type="ECO:0008006" key="4">
    <source>
        <dbReference type="Google" id="ProtNLM"/>
    </source>
</evidence>
<sequence length="593" mass="64835">MAPSKEVTNILFVPYRQSTSHKAKLSSTVGDDISPQKHAAREYHRKAKVIRQQAESSAQKKRHSRKKHPQSEGRPNAGSNPKKESVLEEENHTKALKVMDPGAGQLDPFNIVMPSNVPSYVLEMLDYGVSILQSGITLCLLHYPPVIPTEHTAASLHAAATSKSPSSTVSALGNLRDVVVSCALHSPASFYTIALAGATHKSYSTETSHKIKILRFHYAVEAVKQLNHELQTLDGDPADALLFCISLLAAHASSGEQLSTPVKEQAKSPLATAQTQYYGSLRWEDAHMKAIRLLVERKGGIHKVKLPGIANVLGLADIFMSWLSLKRPAWPLLAPTSLVLSTWPDPPPALTQTLLNMTTGFARLPKTLTSTALFDVVASVRTITIGYDMYLSQQPLAPSLVQILWSRNSVTHDLLSLNTSLTSGDLAAAAAASAQDSEELSTHKRREAGVALDVSEMQALYQVIRLSTLAYTLLVLFPMPRVGGVHAALARQIMAAVKTCMALGLWERRMQGHEELLLWATMMGGMVANENAPVREWFVNVLTMKSPVLCEKDMWEEVRGVVTQYLWFDGPECDGVGREVWIEVCEMGDEGGG</sequence>
<name>A0A0D2FAZ3_9EURO</name>
<dbReference type="AlphaFoldDB" id="A0A0D2FAZ3"/>
<feature type="region of interest" description="Disordered" evidence="1">
    <location>
        <begin position="1"/>
        <end position="90"/>
    </location>
</feature>
<evidence type="ECO:0000256" key="1">
    <source>
        <dbReference type="SAM" id="MobiDB-lite"/>
    </source>
</evidence>
<accession>A0A0D2FAZ3</accession>
<evidence type="ECO:0000313" key="3">
    <source>
        <dbReference type="Proteomes" id="UP000054342"/>
    </source>
</evidence>